<dbReference type="EMBL" id="UYJE01008667">
    <property type="protein sequence ID" value="VDI65903.1"/>
    <property type="molecule type" value="Genomic_DNA"/>
</dbReference>
<dbReference type="PANTHER" id="PTHR47160:SF10">
    <property type="entry name" value="MULE TRANSPOSASE DOMAIN-CONTAINING PROTEIN"/>
    <property type="match status" value="1"/>
</dbReference>
<dbReference type="InterPro" id="IPR007588">
    <property type="entry name" value="Znf_FLYWCH"/>
</dbReference>
<dbReference type="Pfam" id="PF10551">
    <property type="entry name" value="MULE"/>
    <property type="match status" value="1"/>
</dbReference>
<dbReference type="Pfam" id="PF04500">
    <property type="entry name" value="FLYWCH"/>
    <property type="match status" value="1"/>
</dbReference>
<keyword evidence="2" id="KW-0863">Zinc-finger</keyword>
<dbReference type="InterPro" id="IPR018289">
    <property type="entry name" value="MULE_transposase_dom"/>
</dbReference>
<dbReference type="EMBL" id="UYJE01000131">
    <property type="protein sequence ID" value="VDH90375.1"/>
    <property type="molecule type" value="Genomic_DNA"/>
</dbReference>
<evidence type="ECO:0000259" key="5">
    <source>
        <dbReference type="Pfam" id="PF10551"/>
    </source>
</evidence>
<evidence type="ECO:0000256" key="3">
    <source>
        <dbReference type="ARBA" id="ARBA00022833"/>
    </source>
</evidence>
<evidence type="ECO:0000313" key="7">
    <source>
        <dbReference type="EMBL" id="VDI65903.1"/>
    </source>
</evidence>
<evidence type="ECO:0000256" key="2">
    <source>
        <dbReference type="ARBA" id="ARBA00022771"/>
    </source>
</evidence>
<keyword evidence="3" id="KW-0862">Zinc</keyword>
<gene>
    <name evidence="7" type="ORF">MGAL_10B037105</name>
    <name evidence="6" type="ORF">MGAL_10B085098</name>
</gene>
<evidence type="ECO:0008006" key="9">
    <source>
        <dbReference type="Google" id="ProtNLM"/>
    </source>
</evidence>
<evidence type="ECO:0000313" key="8">
    <source>
        <dbReference type="Proteomes" id="UP000596742"/>
    </source>
</evidence>
<dbReference type="OrthoDB" id="9974479at2759"/>
<dbReference type="GO" id="GO:0008270">
    <property type="term" value="F:zinc ion binding"/>
    <property type="evidence" value="ECO:0007669"/>
    <property type="project" value="UniProtKB-KW"/>
</dbReference>
<keyword evidence="8" id="KW-1185">Reference proteome</keyword>
<feature type="domain" description="FLYWCH-type" evidence="4">
    <location>
        <begin position="10"/>
        <end position="66"/>
    </location>
</feature>
<reference evidence="6" key="1">
    <citation type="submission" date="2018-11" db="EMBL/GenBank/DDBJ databases">
        <authorList>
            <person name="Alioto T."/>
            <person name="Alioto T."/>
        </authorList>
    </citation>
    <scope>NUCLEOTIDE SEQUENCE</scope>
</reference>
<dbReference type="AlphaFoldDB" id="A0A8B6BH44"/>
<evidence type="ECO:0000313" key="6">
    <source>
        <dbReference type="EMBL" id="VDH90375.1"/>
    </source>
</evidence>
<dbReference type="Gene3D" id="2.20.25.240">
    <property type="match status" value="1"/>
</dbReference>
<evidence type="ECO:0000256" key="1">
    <source>
        <dbReference type="ARBA" id="ARBA00022723"/>
    </source>
</evidence>
<proteinExistence type="predicted"/>
<feature type="domain" description="MULE transposase" evidence="5">
    <location>
        <begin position="195"/>
        <end position="288"/>
    </location>
</feature>
<sequence>MANAQLNIQFVENRLGKENLVYNNYKYRVKTKRGDRCYWRCVKSDCTATINTLNRIPVAIRDLHNHPSDPVKLNVDQVLKRMKERCLVENTPVPTIYEDELVKLRNRDWDNDSERLVQSMPTFTTCKTSLYTQRSKTIPQLPNSRQEINLEGKWRETTTGDNFLLIDDGDQDRILIFSTHFNLSHLTAASTLYGDGTFYSCPSTFYQLYSLHSFVDGAMYPLVFALLPGKDQVTYNRFFQLLKDYCQNNQLQLQPETIVLDYETAAHNAASTVFPGITKKGCFFHYTKCIWRKTQECGLQVPYSNNEDIHRLVRRAAVLPMVPTDEGEDVWFQSLQDLENVDTDINTARFTDYVTEYWVEGNRHLWNHYNTVGPEQPTT</sequence>
<keyword evidence="1" id="KW-0479">Metal-binding</keyword>
<dbReference type="Proteomes" id="UP000596742">
    <property type="component" value="Unassembled WGS sequence"/>
</dbReference>
<name>A0A8B6BH44_MYTGA</name>
<organism evidence="6 8">
    <name type="scientific">Mytilus galloprovincialis</name>
    <name type="common">Mediterranean mussel</name>
    <dbReference type="NCBI Taxonomy" id="29158"/>
    <lineage>
        <taxon>Eukaryota</taxon>
        <taxon>Metazoa</taxon>
        <taxon>Spiralia</taxon>
        <taxon>Lophotrochozoa</taxon>
        <taxon>Mollusca</taxon>
        <taxon>Bivalvia</taxon>
        <taxon>Autobranchia</taxon>
        <taxon>Pteriomorphia</taxon>
        <taxon>Mytilida</taxon>
        <taxon>Mytiloidea</taxon>
        <taxon>Mytilidae</taxon>
        <taxon>Mytilinae</taxon>
        <taxon>Mytilus</taxon>
    </lineage>
</organism>
<evidence type="ECO:0000259" key="4">
    <source>
        <dbReference type="Pfam" id="PF04500"/>
    </source>
</evidence>
<dbReference type="PANTHER" id="PTHR47160">
    <property type="entry name" value="PUTATIVE-RELATED"/>
    <property type="match status" value="1"/>
</dbReference>
<protein>
    <recommendedName>
        <fullName evidence="9">FLYWCH-type domain-containing protein</fullName>
    </recommendedName>
</protein>
<accession>A0A8B6BH44</accession>
<comment type="caution">
    <text evidence="6">The sequence shown here is derived from an EMBL/GenBank/DDBJ whole genome shotgun (WGS) entry which is preliminary data.</text>
</comment>